<dbReference type="InterPro" id="IPR050991">
    <property type="entry name" value="ECM_Regulatory_Proteins"/>
</dbReference>
<keyword evidence="1 3" id="KW-0732">Signal</keyword>
<dbReference type="Pfam" id="PF18962">
    <property type="entry name" value="Por_Secre_tail"/>
    <property type="match status" value="1"/>
</dbReference>
<feature type="signal peptide" evidence="3">
    <location>
        <begin position="1"/>
        <end position="19"/>
    </location>
</feature>
<name>A0ABT3HJW4_9FLAO</name>
<dbReference type="Gene3D" id="2.60.120.260">
    <property type="entry name" value="Galactose-binding domain-like"/>
    <property type="match status" value="1"/>
</dbReference>
<dbReference type="NCBIfam" id="TIGR04183">
    <property type="entry name" value="Por_Secre_tail"/>
    <property type="match status" value="1"/>
</dbReference>
<protein>
    <submittedName>
        <fullName evidence="5">Fibronectin type III domain-containing protein</fullName>
    </submittedName>
</protein>
<dbReference type="InterPro" id="IPR045474">
    <property type="entry name" value="GEVED"/>
</dbReference>
<keyword evidence="2" id="KW-0677">Repeat</keyword>
<organism evidence="5 6">
    <name type="scientific">Chryseobacterium oryctis</name>
    <dbReference type="NCBI Taxonomy" id="2952618"/>
    <lineage>
        <taxon>Bacteria</taxon>
        <taxon>Pseudomonadati</taxon>
        <taxon>Bacteroidota</taxon>
        <taxon>Flavobacteriia</taxon>
        <taxon>Flavobacteriales</taxon>
        <taxon>Weeksellaceae</taxon>
        <taxon>Chryseobacterium group</taxon>
        <taxon>Chryseobacterium</taxon>
    </lineage>
</organism>
<dbReference type="PANTHER" id="PTHR46708">
    <property type="entry name" value="TENASCIN"/>
    <property type="match status" value="1"/>
</dbReference>
<comment type="caution">
    <text evidence="5">The sequence shown here is derived from an EMBL/GenBank/DDBJ whole genome shotgun (WGS) entry which is preliminary data.</text>
</comment>
<dbReference type="InterPro" id="IPR036116">
    <property type="entry name" value="FN3_sf"/>
</dbReference>
<feature type="chain" id="PRO_5045524878" evidence="3">
    <location>
        <begin position="20"/>
        <end position="1187"/>
    </location>
</feature>
<dbReference type="InterPro" id="IPR013783">
    <property type="entry name" value="Ig-like_fold"/>
</dbReference>
<dbReference type="PANTHER" id="PTHR46708:SF2">
    <property type="entry name" value="FIBRONECTIN TYPE-III DOMAIN-CONTAINING PROTEIN"/>
    <property type="match status" value="1"/>
</dbReference>
<feature type="domain" description="Fibronectin type-III" evidence="4">
    <location>
        <begin position="437"/>
        <end position="531"/>
    </location>
</feature>
<dbReference type="CDD" id="cd00063">
    <property type="entry name" value="FN3"/>
    <property type="match status" value="3"/>
</dbReference>
<evidence type="ECO:0000313" key="5">
    <source>
        <dbReference type="EMBL" id="MCW3160081.1"/>
    </source>
</evidence>
<feature type="domain" description="Fibronectin type-III" evidence="4">
    <location>
        <begin position="170"/>
        <end position="263"/>
    </location>
</feature>
<evidence type="ECO:0000256" key="3">
    <source>
        <dbReference type="SAM" id="SignalP"/>
    </source>
</evidence>
<gene>
    <name evidence="5" type="ORF">OH806_02200</name>
</gene>
<dbReference type="Gene3D" id="2.60.40.10">
    <property type="entry name" value="Immunoglobulins"/>
    <property type="match status" value="5"/>
</dbReference>
<dbReference type="Proteomes" id="UP001163719">
    <property type="component" value="Unassembled WGS sequence"/>
</dbReference>
<feature type="domain" description="Fibronectin type-III" evidence="4">
    <location>
        <begin position="765"/>
        <end position="861"/>
    </location>
</feature>
<proteinExistence type="predicted"/>
<evidence type="ECO:0000259" key="4">
    <source>
        <dbReference type="PROSITE" id="PS50853"/>
    </source>
</evidence>
<dbReference type="SMART" id="SM00060">
    <property type="entry name" value="FN3"/>
    <property type="match status" value="5"/>
</dbReference>
<evidence type="ECO:0000256" key="2">
    <source>
        <dbReference type="ARBA" id="ARBA00022737"/>
    </source>
</evidence>
<dbReference type="RefSeq" id="WP_264742044.1">
    <property type="nucleotide sequence ID" value="NZ_JAPDHV010000001.1"/>
</dbReference>
<keyword evidence="6" id="KW-1185">Reference proteome</keyword>
<dbReference type="InterPro" id="IPR003961">
    <property type="entry name" value="FN3_dom"/>
</dbReference>
<dbReference type="InterPro" id="IPR026444">
    <property type="entry name" value="Secre_tail"/>
</dbReference>
<dbReference type="PROSITE" id="PS50853">
    <property type="entry name" value="FN3"/>
    <property type="match status" value="5"/>
</dbReference>
<dbReference type="EMBL" id="JAPDHV010000001">
    <property type="protein sequence ID" value="MCW3160081.1"/>
    <property type="molecule type" value="Genomic_DNA"/>
</dbReference>
<dbReference type="Pfam" id="PF00041">
    <property type="entry name" value="fn3"/>
    <property type="match status" value="4"/>
</dbReference>
<evidence type="ECO:0000256" key="1">
    <source>
        <dbReference type="ARBA" id="ARBA00022729"/>
    </source>
</evidence>
<evidence type="ECO:0000313" key="6">
    <source>
        <dbReference type="Proteomes" id="UP001163719"/>
    </source>
</evidence>
<accession>A0ABT3HJW4</accession>
<reference evidence="5" key="1">
    <citation type="submission" date="2022-10" db="EMBL/GenBank/DDBJ databases">
        <title>Chryseobacterium babae sp. nov. isolated from the gut of the beetle Oryctes rhinoceros, and Chryseobacterium kimseyorum sp. nov., isolated from a stick insect rearing cage.</title>
        <authorList>
            <person name="Shelomi M."/>
            <person name="Han C.-J."/>
            <person name="Chen W.-M."/>
            <person name="Chen H.-K."/>
            <person name="Liaw S.-J."/>
            <person name="Muhle E."/>
            <person name="Clermont D."/>
        </authorList>
    </citation>
    <scope>NUCLEOTIDE SEQUENCE</scope>
    <source>
        <strain evidence="5">WLa1L2M3</strain>
    </source>
</reference>
<sequence>MRKFYFLFLFFLSFWGLKAQYCTPTAGASSTTYYLKTITLSDQSSINYTASTYQSYVNNSSQVVNTSPGGVIQLNLATSSSTAKYYVYIDWNNDFDFNDAGENPIATTSYAATYTGTINVPAAQAMGSYRVRIENGYLTPTTPITACGPSNYGNFVDFTIAVGAPPTCIVPTALAASNVQANSVTLGWTASTSAPANGYEYYISTTNTPPTPTTTGVAVPTGTSVPVGSLAPSTTYYWWVRSVCSSTDKSFWAAGPSFTTLCSAITTLPWTENFDSMTTIGAAIVPNCWKQIKGTYDWNSSNTASTTYNGPRSTPNYMRIQYSNTTASQLWTPSFNLTAGTQYEFSFYYNTGGTTSSYMGFTGNVLVNTSQTATGATTLGQFITSTQGTANYTLYKVYYTPTTSGTYNFGLSVTSTGSPWYLGVDDFKLRVAPTCTDPQGLTVLNTTTTSTTIQWTVPTPAPAGGYDVYYTTSNATPAASVTPQYSGVTGPTQLISGLAPSTTYYIWVRARCSTSDIGDWTGPLSVYTNYCAPTGGTSSTSYYLKDITTTGGFTNLAYTASSYSAYVNNSATSFSALPGTSVNVSMNAGTSTYYYYLWIDWNNNMTFEPATETVYASTSYINTATTTINTAGRPSGSYRARFAASYIGTLVPCGPAAYGNFVDFTFIIRPCSTTAPTNVFVSAITHNSATVNWTASPDNLNYIVYWREVGATGWPNSSPILSPPTTNYAITTGLDPAKNYEVKVVAVCNTTEGTATSVPFSTKCDPTPPSITISNITTNSALIAWAPLAASSSYVMRYRIVGSGAAGWSANIPLPAAPVNTYTLPGLTPYTTYEVQIANICTGETTLNPWSNPKVFTTERTCELPPPGLTITNLTPTTAVVVWDPFPGATYILRYRKVGIPSWTNVPVSTNTYTITGLLELTKYEMQVVNVCNGTPGTYTPPYYFTTPTVTYCHMQSQNGTSTYISNVTVKPNSKPEMNNTSVGSTYSDYTDNPVKFIELIQGSTGNQISIEKKLLGANGDAGLAVWIDFDRSGTFDINERILAVVPNQTTPITGTFDVPADAFVSLTDYKYVVMRVALQKGGIPVNCTSFTDGEVEDYTVRISKNPVVNTINQTDIMIYPNPVSTVLNVKNISKKANYKIYNTTGQVVSSGLILNNAIDVRNLINGVYVIDIDDVQGKAQKKFIKE</sequence>
<feature type="domain" description="Fibronectin type-III" evidence="4">
    <location>
        <begin position="675"/>
        <end position="760"/>
    </location>
</feature>
<feature type="domain" description="Fibronectin type-III" evidence="4">
    <location>
        <begin position="865"/>
        <end position="950"/>
    </location>
</feature>
<dbReference type="SUPFAM" id="SSF49265">
    <property type="entry name" value="Fibronectin type III"/>
    <property type="match status" value="4"/>
</dbReference>
<dbReference type="Pfam" id="PF20009">
    <property type="entry name" value="GEVED"/>
    <property type="match status" value="3"/>
</dbReference>